<protein>
    <submittedName>
        <fullName evidence="1">Uncharacterized protein</fullName>
    </submittedName>
</protein>
<evidence type="ECO:0000313" key="2">
    <source>
        <dbReference type="Proteomes" id="UP000683000"/>
    </source>
</evidence>
<dbReference type="InterPro" id="IPR040521">
    <property type="entry name" value="KDZ"/>
</dbReference>
<evidence type="ECO:0000313" key="1">
    <source>
        <dbReference type="EMBL" id="KAG6372035.1"/>
    </source>
</evidence>
<comment type="caution">
    <text evidence="1">The sequence shown here is derived from an EMBL/GenBank/DDBJ whole genome shotgun (WGS) entry which is preliminary data.</text>
</comment>
<proteinExistence type="predicted"/>
<dbReference type="OrthoDB" id="3235114at2759"/>
<accession>A0A8I3A747</accession>
<reference evidence="1" key="1">
    <citation type="submission" date="2021-03" db="EMBL/GenBank/DDBJ databases">
        <title>Evolutionary innovations through gain and loss of genes in the ectomycorrhizal Boletales.</title>
        <authorList>
            <person name="Wu G."/>
            <person name="Miyauchi S."/>
            <person name="Morin E."/>
            <person name="Yang Z.-L."/>
            <person name="Xu J."/>
            <person name="Martin F.M."/>
        </authorList>
    </citation>
    <scope>NUCLEOTIDE SEQUENCE</scope>
    <source>
        <strain evidence="1">BR01</strain>
    </source>
</reference>
<sequence length="134" mass="15370">MVHEYRHLKQLMRTGRGHDPEGVKNMREGECVVKCPACPHPGINLLFCWDLMKPKEGWVPTHALLSCPYESLTIHSWIYTLFIAIDANFRLKRKTVSSNQADPGLNHGWAYFVEEGSYKKYLAQHASVLQEVSD</sequence>
<dbReference type="EMBL" id="JAGFBS010000030">
    <property type="protein sequence ID" value="KAG6372035.1"/>
    <property type="molecule type" value="Genomic_DNA"/>
</dbReference>
<organism evidence="1 2">
    <name type="scientific">Boletus reticuloceps</name>
    <dbReference type="NCBI Taxonomy" id="495285"/>
    <lineage>
        <taxon>Eukaryota</taxon>
        <taxon>Fungi</taxon>
        <taxon>Dikarya</taxon>
        <taxon>Basidiomycota</taxon>
        <taxon>Agaricomycotina</taxon>
        <taxon>Agaricomycetes</taxon>
        <taxon>Agaricomycetidae</taxon>
        <taxon>Boletales</taxon>
        <taxon>Boletineae</taxon>
        <taxon>Boletaceae</taxon>
        <taxon>Boletoideae</taxon>
        <taxon>Boletus</taxon>
    </lineage>
</organism>
<gene>
    <name evidence="1" type="ORF">JVT61DRAFT_8738</name>
</gene>
<dbReference type="AlphaFoldDB" id="A0A8I3A747"/>
<name>A0A8I3A747_9AGAM</name>
<dbReference type="Proteomes" id="UP000683000">
    <property type="component" value="Unassembled WGS sequence"/>
</dbReference>
<dbReference type="Pfam" id="PF18758">
    <property type="entry name" value="KDZ"/>
    <property type="match status" value="1"/>
</dbReference>
<keyword evidence="2" id="KW-1185">Reference proteome</keyword>